<evidence type="ECO:0000313" key="7">
    <source>
        <dbReference type="EMBL" id="ROR34926.1"/>
    </source>
</evidence>
<keyword evidence="7" id="KW-0808">Transferase</keyword>
<evidence type="ECO:0000259" key="6">
    <source>
        <dbReference type="PROSITE" id="PS50112"/>
    </source>
</evidence>
<dbReference type="CDD" id="cd00075">
    <property type="entry name" value="HATPase"/>
    <property type="match status" value="1"/>
</dbReference>
<dbReference type="PRINTS" id="PR00344">
    <property type="entry name" value="BCTRLSENSOR"/>
</dbReference>
<keyword evidence="4" id="KW-0175">Coiled coil</keyword>
<feature type="domain" description="PAS" evidence="6">
    <location>
        <begin position="59"/>
        <end position="96"/>
    </location>
</feature>
<name>A0A3N1Y7W8_9GAMM</name>
<dbReference type="InterPro" id="IPR035965">
    <property type="entry name" value="PAS-like_dom_sf"/>
</dbReference>
<dbReference type="PROSITE" id="PS50112">
    <property type="entry name" value="PAS"/>
    <property type="match status" value="1"/>
</dbReference>
<dbReference type="InterPro" id="IPR036890">
    <property type="entry name" value="HATPase_C_sf"/>
</dbReference>
<dbReference type="SMART" id="SM00388">
    <property type="entry name" value="HisKA"/>
    <property type="match status" value="1"/>
</dbReference>
<dbReference type="SUPFAM" id="SSF55874">
    <property type="entry name" value="ATPase domain of HSP90 chaperone/DNA topoisomerase II/histidine kinase"/>
    <property type="match status" value="1"/>
</dbReference>
<dbReference type="AlphaFoldDB" id="A0A3N1Y7W8"/>
<dbReference type="InterPro" id="IPR003661">
    <property type="entry name" value="HisK_dim/P_dom"/>
</dbReference>
<dbReference type="Gene3D" id="3.30.565.10">
    <property type="entry name" value="Histidine kinase-like ATPase, C-terminal domain"/>
    <property type="match status" value="1"/>
</dbReference>
<dbReference type="Gene3D" id="1.10.287.130">
    <property type="match status" value="1"/>
</dbReference>
<dbReference type="RefSeq" id="WP_123400509.1">
    <property type="nucleotide sequence ID" value="NZ_RJVI01000001.1"/>
</dbReference>
<evidence type="ECO:0000259" key="5">
    <source>
        <dbReference type="PROSITE" id="PS50109"/>
    </source>
</evidence>
<evidence type="ECO:0000256" key="2">
    <source>
        <dbReference type="ARBA" id="ARBA00012438"/>
    </source>
</evidence>
<dbReference type="InterPro" id="IPR004358">
    <property type="entry name" value="Sig_transdc_His_kin-like_C"/>
</dbReference>
<dbReference type="SUPFAM" id="SSF55785">
    <property type="entry name" value="PYP-like sensor domain (PAS domain)"/>
    <property type="match status" value="1"/>
</dbReference>
<evidence type="ECO:0000256" key="1">
    <source>
        <dbReference type="ARBA" id="ARBA00000085"/>
    </source>
</evidence>
<dbReference type="Pfam" id="PF13188">
    <property type="entry name" value="PAS_8"/>
    <property type="match status" value="1"/>
</dbReference>
<dbReference type="InterPro" id="IPR003594">
    <property type="entry name" value="HATPase_dom"/>
</dbReference>
<dbReference type="OrthoDB" id="9815750at2"/>
<reference evidence="7 8" key="1">
    <citation type="submission" date="2018-11" db="EMBL/GenBank/DDBJ databases">
        <title>Genomic Encyclopedia of Type Strains, Phase IV (KMG-IV): sequencing the most valuable type-strain genomes for metagenomic binning, comparative biology and taxonomic classification.</title>
        <authorList>
            <person name="Goeker M."/>
        </authorList>
    </citation>
    <scope>NUCLEOTIDE SEQUENCE [LARGE SCALE GENOMIC DNA]</scope>
    <source>
        <strain evidence="7 8">DSM 100275</strain>
    </source>
</reference>
<dbReference type="SMART" id="SM00387">
    <property type="entry name" value="HATPase_c"/>
    <property type="match status" value="1"/>
</dbReference>
<comment type="catalytic activity">
    <reaction evidence="1">
        <text>ATP + protein L-histidine = ADP + protein N-phospho-L-histidine.</text>
        <dbReference type="EC" id="2.7.13.3"/>
    </reaction>
</comment>
<sequence>MAQNQPSAELAEAFRLFNDLSEQLAAAYRDLEARVAVLTEELAAARGARMRELAEKERLAGRLARLLEVLPVAVLVLDAEGRVVQHNPAAERFLGLVPAGRRWAELAAGLRPASADGRELATAGGRRLSLARAALADGGRILVLHDVTETRRLEAQAARQARLADLGEVTARIAHQLRTPLAAALLQAGHLARDDLEPALRRRIAGRLQERLRALEGRIAGLLRFARGVPEAGGEALFDAVAAAREAAAEAAGFGRPRVAVRAPAGEALVRGRREALVEALANLVDNAREAGAAEVTLTVGCADGWVTVEVADDGPGVPAEARERLFEPFFTTRPDGTGLGLAVVRAVARAHGGEAAYVGGPGARFVLRLPQATAAEPLAGGAVRMAKAGRRR</sequence>
<feature type="domain" description="Histidine kinase" evidence="5">
    <location>
        <begin position="172"/>
        <end position="374"/>
    </location>
</feature>
<dbReference type="Proteomes" id="UP000276634">
    <property type="component" value="Unassembled WGS sequence"/>
</dbReference>
<dbReference type="CDD" id="cd00082">
    <property type="entry name" value="HisKA"/>
    <property type="match status" value="1"/>
</dbReference>
<keyword evidence="3" id="KW-0597">Phosphoprotein</keyword>
<organism evidence="7 8">
    <name type="scientific">Inmirania thermothiophila</name>
    <dbReference type="NCBI Taxonomy" id="1750597"/>
    <lineage>
        <taxon>Bacteria</taxon>
        <taxon>Pseudomonadati</taxon>
        <taxon>Pseudomonadota</taxon>
        <taxon>Gammaproteobacteria</taxon>
        <taxon>Chromatiales</taxon>
        <taxon>Ectothiorhodospiraceae</taxon>
        <taxon>Inmirania</taxon>
    </lineage>
</organism>
<evidence type="ECO:0000313" key="8">
    <source>
        <dbReference type="Proteomes" id="UP000276634"/>
    </source>
</evidence>
<dbReference type="CDD" id="cd00130">
    <property type="entry name" value="PAS"/>
    <property type="match status" value="1"/>
</dbReference>
<feature type="coiled-coil region" evidence="4">
    <location>
        <begin position="21"/>
        <end position="48"/>
    </location>
</feature>
<protein>
    <recommendedName>
        <fullName evidence="2">histidine kinase</fullName>
        <ecNumber evidence="2">2.7.13.3</ecNumber>
    </recommendedName>
</protein>
<proteinExistence type="predicted"/>
<gene>
    <name evidence="7" type="ORF">EDC57_0837</name>
</gene>
<dbReference type="PROSITE" id="PS50109">
    <property type="entry name" value="HIS_KIN"/>
    <property type="match status" value="1"/>
</dbReference>
<dbReference type="GO" id="GO:0000155">
    <property type="term" value="F:phosphorelay sensor kinase activity"/>
    <property type="evidence" value="ECO:0007669"/>
    <property type="project" value="InterPro"/>
</dbReference>
<dbReference type="SUPFAM" id="SSF47384">
    <property type="entry name" value="Homodimeric domain of signal transducing histidine kinase"/>
    <property type="match status" value="1"/>
</dbReference>
<dbReference type="Pfam" id="PF02518">
    <property type="entry name" value="HATPase_c"/>
    <property type="match status" value="1"/>
</dbReference>
<keyword evidence="8" id="KW-1185">Reference proteome</keyword>
<keyword evidence="7" id="KW-0418">Kinase</keyword>
<evidence type="ECO:0000256" key="3">
    <source>
        <dbReference type="ARBA" id="ARBA00022553"/>
    </source>
</evidence>
<dbReference type="EC" id="2.7.13.3" evidence="2"/>
<comment type="caution">
    <text evidence="7">The sequence shown here is derived from an EMBL/GenBank/DDBJ whole genome shotgun (WGS) entry which is preliminary data.</text>
</comment>
<dbReference type="InterPro" id="IPR036097">
    <property type="entry name" value="HisK_dim/P_sf"/>
</dbReference>
<dbReference type="Pfam" id="PF00512">
    <property type="entry name" value="HisKA"/>
    <property type="match status" value="1"/>
</dbReference>
<dbReference type="Gene3D" id="3.30.450.20">
    <property type="entry name" value="PAS domain"/>
    <property type="match status" value="1"/>
</dbReference>
<dbReference type="InterPro" id="IPR005467">
    <property type="entry name" value="His_kinase_dom"/>
</dbReference>
<accession>A0A3N1Y7W8</accession>
<dbReference type="PANTHER" id="PTHR43065">
    <property type="entry name" value="SENSOR HISTIDINE KINASE"/>
    <property type="match status" value="1"/>
</dbReference>
<dbReference type="InterPro" id="IPR000014">
    <property type="entry name" value="PAS"/>
</dbReference>
<dbReference type="PANTHER" id="PTHR43065:SF29">
    <property type="entry name" value="SENSOR PROTEIN KINASE FLES"/>
    <property type="match status" value="1"/>
</dbReference>
<dbReference type="EMBL" id="RJVI01000001">
    <property type="protein sequence ID" value="ROR34926.1"/>
    <property type="molecule type" value="Genomic_DNA"/>
</dbReference>
<evidence type="ECO:0000256" key="4">
    <source>
        <dbReference type="SAM" id="Coils"/>
    </source>
</evidence>